<dbReference type="VEuPathDB" id="VectorBase:GPAI005778"/>
<sequence length="291" mass="32215">MATKIAANFLMSSIEIPLDKRLPLEPSNDPELVEKARPRSTPGITTESVGQDDRSDNKFKETVVGDSNSSSSSDGSSSIVVVIVTYTCYGSSSSSYYEVHGGCLKSARLLLNPFLIICFQSLKRLAGIFLEYDVFPIMFGIFIGAVAHILTPRWTAHLVVFPLLVFNCFWNELSSVRLSRVVAGKASTQLYAVLKSFQHYRYGRLLRSVMKSLISSACDLAISKDCDAENGFVAITLENAVHNYMLEKTIARVVRLWASKLGSTVKSTSVFVVLKIEEEEEEEGLVSYLVR</sequence>
<feature type="region of interest" description="Disordered" evidence="1">
    <location>
        <begin position="21"/>
        <end position="75"/>
    </location>
</feature>
<dbReference type="EnsemblMetazoa" id="GPAI005778-RA">
    <property type="protein sequence ID" value="GPAI005778-PA"/>
    <property type="gene ID" value="GPAI005778"/>
</dbReference>
<feature type="transmembrane region" description="Helical" evidence="2">
    <location>
        <begin position="154"/>
        <end position="170"/>
    </location>
</feature>
<feature type="transmembrane region" description="Helical" evidence="2">
    <location>
        <begin position="129"/>
        <end position="148"/>
    </location>
</feature>
<evidence type="ECO:0000313" key="3">
    <source>
        <dbReference type="EnsemblMetazoa" id="GPAI005778-PA"/>
    </source>
</evidence>
<keyword evidence="2" id="KW-1133">Transmembrane helix</keyword>
<keyword evidence="4" id="KW-1185">Reference proteome</keyword>
<proteinExistence type="predicted"/>
<organism evidence="3 4">
    <name type="scientific">Glossina pallidipes</name>
    <name type="common">Tsetse fly</name>
    <dbReference type="NCBI Taxonomy" id="7398"/>
    <lineage>
        <taxon>Eukaryota</taxon>
        <taxon>Metazoa</taxon>
        <taxon>Ecdysozoa</taxon>
        <taxon>Arthropoda</taxon>
        <taxon>Hexapoda</taxon>
        <taxon>Insecta</taxon>
        <taxon>Pterygota</taxon>
        <taxon>Neoptera</taxon>
        <taxon>Endopterygota</taxon>
        <taxon>Diptera</taxon>
        <taxon>Brachycera</taxon>
        <taxon>Muscomorpha</taxon>
        <taxon>Hippoboscoidea</taxon>
        <taxon>Glossinidae</taxon>
        <taxon>Glossina</taxon>
    </lineage>
</organism>
<protein>
    <submittedName>
        <fullName evidence="3">Uncharacterized protein</fullName>
    </submittedName>
</protein>
<dbReference type="AlphaFoldDB" id="A0A1A9Z6Z6"/>
<feature type="compositionally biased region" description="Basic and acidic residues" evidence="1">
    <location>
        <begin position="51"/>
        <end position="63"/>
    </location>
</feature>
<evidence type="ECO:0000256" key="2">
    <source>
        <dbReference type="SAM" id="Phobius"/>
    </source>
</evidence>
<keyword evidence="2" id="KW-0472">Membrane</keyword>
<feature type="compositionally biased region" description="Low complexity" evidence="1">
    <location>
        <begin position="64"/>
        <end position="75"/>
    </location>
</feature>
<accession>A0A1A9Z6Z6</accession>
<reference evidence="4" key="1">
    <citation type="submission" date="2014-03" db="EMBL/GenBank/DDBJ databases">
        <authorList>
            <person name="Aksoy S."/>
            <person name="Warren W."/>
            <person name="Wilson R.K."/>
        </authorList>
    </citation>
    <scope>NUCLEOTIDE SEQUENCE [LARGE SCALE GENOMIC DNA]</scope>
    <source>
        <strain evidence="4">IAEA</strain>
    </source>
</reference>
<evidence type="ECO:0000313" key="4">
    <source>
        <dbReference type="Proteomes" id="UP000092445"/>
    </source>
</evidence>
<keyword evidence="2" id="KW-0812">Transmembrane</keyword>
<evidence type="ECO:0000256" key="1">
    <source>
        <dbReference type="SAM" id="MobiDB-lite"/>
    </source>
</evidence>
<reference evidence="3" key="2">
    <citation type="submission" date="2020-05" db="UniProtKB">
        <authorList>
            <consortium name="EnsemblMetazoa"/>
        </authorList>
    </citation>
    <scope>IDENTIFICATION</scope>
    <source>
        <strain evidence="3">IAEA</strain>
    </source>
</reference>
<name>A0A1A9Z6Z6_GLOPL</name>
<dbReference type="Proteomes" id="UP000092445">
    <property type="component" value="Unassembled WGS sequence"/>
</dbReference>